<dbReference type="Gene3D" id="1.20.120.1960">
    <property type="entry name" value="QSOX sulfhydryl oxidase domain"/>
    <property type="match status" value="1"/>
</dbReference>
<reference evidence="14 15" key="1">
    <citation type="journal article" date="2007" name="Nature">
        <title>Evolution of genes and genomes on the Drosophila phylogeny.</title>
        <authorList>
            <consortium name="Drosophila 12 Genomes Consortium"/>
            <person name="Clark A.G."/>
            <person name="Eisen M.B."/>
            <person name="Smith D.R."/>
            <person name="Bergman C.M."/>
            <person name="Oliver B."/>
            <person name="Markow T.A."/>
            <person name="Kaufman T.C."/>
            <person name="Kellis M."/>
            <person name="Gelbart W."/>
            <person name="Iyer V.N."/>
            <person name="Pollard D.A."/>
            <person name="Sackton T.B."/>
            <person name="Larracuente A.M."/>
            <person name="Singh N.D."/>
            <person name="Abad J.P."/>
            <person name="Abt D.N."/>
            <person name="Adryan B."/>
            <person name="Aguade M."/>
            <person name="Akashi H."/>
            <person name="Anderson W.W."/>
            <person name="Aquadro C.F."/>
            <person name="Ardell D.H."/>
            <person name="Arguello R."/>
            <person name="Artieri C.G."/>
            <person name="Barbash D.A."/>
            <person name="Barker D."/>
            <person name="Barsanti P."/>
            <person name="Batterham P."/>
            <person name="Batzoglou S."/>
            <person name="Begun D."/>
            <person name="Bhutkar A."/>
            <person name="Blanco E."/>
            <person name="Bosak S.A."/>
            <person name="Bradley R.K."/>
            <person name="Brand A.D."/>
            <person name="Brent M.R."/>
            <person name="Brooks A.N."/>
            <person name="Brown R.H."/>
            <person name="Butlin R.K."/>
            <person name="Caggese C."/>
            <person name="Calvi B.R."/>
            <person name="Bernardo de Carvalho A."/>
            <person name="Caspi A."/>
            <person name="Castrezana S."/>
            <person name="Celniker S.E."/>
            <person name="Chang J.L."/>
            <person name="Chapple C."/>
            <person name="Chatterji S."/>
            <person name="Chinwalla A."/>
            <person name="Civetta A."/>
            <person name="Clifton S.W."/>
            <person name="Comeron J.M."/>
            <person name="Costello J.C."/>
            <person name="Coyne J.A."/>
            <person name="Daub J."/>
            <person name="David R.G."/>
            <person name="Delcher A.L."/>
            <person name="Delehaunty K."/>
            <person name="Do C.B."/>
            <person name="Ebling H."/>
            <person name="Edwards K."/>
            <person name="Eickbush T."/>
            <person name="Evans J.D."/>
            <person name="Filipski A."/>
            <person name="Findeiss S."/>
            <person name="Freyhult E."/>
            <person name="Fulton L."/>
            <person name="Fulton R."/>
            <person name="Garcia A.C."/>
            <person name="Gardiner A."/>
            <person name="Garfield D.A."/>
            <person name="Garvin B.E."/>
            <person name="Gibson G."/>
            <person name="Gilbert D."/>
            <person name="Gnerre S."/>
            <person name="Godfrey J."/>
            <person name="Good R."/>
            <person name="Gotea V."/>
            <person name="Gravely B."/>
            <person name="Greenberg A.J."/>
            <person name="Griffiths-Jones S."/>
            <person name="Gross S."/>
            <person name="Guigo R."/>
            <person name="Gustafson E.A."/>
            <person name="Haerty W."/>
            <person name="Hahn M.W."/>
            <person name="Halligan D.L."/>
            <person name="Halpern A.L."/>
            <person name="Halter G.M."/>
            <person name="Han M.V."/>
            <person name="Heger A."/>
            <person name="Hillier L."/>
            <person name="Hinrichs A.S."/>
            <person name="Holmes I."/>
            <person name="Hoskins R.A."/>
            <person name="Hubisz M.J."/>
            <person name="Hultmark D."/>
            <person name="Huntley M.A."/>
            <person name="Jaffe D.B."/>
            <person name="Jagadeeshan S."/>
            <person name="Jeck W.R."/>
            <person name="Johnson J."/>
            <person name="Jones C.D."/>
            <person name="Jordan W.C."/>
            <person name="Karpen G.H."/>
            <person name="Kataoka E."/>
            <person name="Keightley P.D."/>
            <person name="Kheradpour P."/>
            <person name="Kirkness E.F."/>
            <person name="Koerich L.B."/>
            <person name="Kristiansen K."/>
            <person name="Kudrna D."/>
            <person name="Kulathinal R.J."/>
            <person name="Kumar S."/>
            <person name="Kwok R."/>
            <person name="Lander E."/>
            <person name="Langley C.H."/>
            <person name="Lapoint R."/>
            <person name="Lazzaro B.P."/>
            <person name="Lee S.J."/>
            <person name="Levesque L."/>
            <person name="Li R."/>
            <person name="Lin C.F."/>
            <person name="Lin M.F."/>
            <person name="Lindblad-Toh K."/>
            <person name="Llopart A."/>
            <person name="Long M."/>
            <person name="Low L."/>
            <person name="Lozovsky E."/>
            <person name="Lu J."/>
            <person name="Luo M."/>
            <person name="Machado C.A."/>
            <person name="Makalowski W."/>
            <person name="Marzo M."/>
            <person name="Matsuda M."/>
            <person name="Matzkin L."/>
            <person name="McAllister B."/>
            <person name="McBride C.S."/>
            <person name="McKernan B."/>
            <person name="McKernan K."/>
            <person name="Mendez-Lago M."/>
            <person name="Minx P."/>
            <person name="Mollenhauer M.U."/>
            <person name="Montooth K."/>
            <person name="Mount S.M."/>
            <person name="Mu X."/>
            <person name="Myers E."/>
            <person name="Negre B."/>
            <person name="Newfeld S."/>
            <person name="Nielsen R."/>
            <person name="Noor M.A."/>
            <person name="O'Grady P."/>
            <person name="Pachter L."/>
            <person name="Papaceit M."/>
            <person name="Parisi M.J."/>
            <person name="Parisi M."/>
            <person name="Parts L."/>
            <person name="Pedersen J.S."/>
            <person name="Pesole G."/>
            <person name="Phillippy A.M."/>
            <person name="Ponting C.P."/>
            <person name="Pop M."/>
            <person name="Porcelli D."/>
            <person name="Powell J.R."/>
            <person name="Prohaska S."/>
            <person name="Pruitt K."/>
            <person name="Puig M."/>
            <person name="Quesneville H."/>
            <person name="Ram K.R."/>
            <person name="Rand D."/>
            <person name="Rasmussen M.D."/>
            <person name="Reed L.K."/>
            <person name="Reenan R."/>
            <person name="Reily A."/>
            <person name="Remington K.A."/>
            <person name="Rieger T.T."/>
            <person name="Ritchie M.G."/>
            <person name="Robin C."/>
            <person name="Rogers Y.H."/>
            <person name="Rohde C."/>
            <person name="Rozas J."/>
            <person name="Rubenfield M.J."/>
            <person name="Ruiz A."/>
            <person name="Russo S."/>
            <person name="Salzberg S.L."/>
            <person name="Sanchez-Gracia A."/>
            <person name="Saranga D.J."/>
            <person name="Sato H."/>
            <person name="Schaeffer S.W."/>
            <person name="Schatz M.C."/>
            <person name="Schlenke T."/>
            <person name="Schwartz R."/>
            <person name="Segarra C."/>
            <person name="Singh R.S."/>
            <person name="Sirot L."/>
            <person name="Sirota M."/>
            <person name="Sisneros N.B."/>
            <person name="Smith C.D."/>
            <person name="Smith T.F."/>
            <person name="Spieth J."/>
            <person name="Stage D.E."/>
            <person name="Stark A."/>
            <person name="Stephan W."/>
            <person name="Strausberg R.L."/>
            <person name="Strempel S."/>
            <person name="Sturgill D."/>
            <person name="Sutton G."/>
            <person name="Sutton G.G."/>
            <person name="Tao W."/>
            <person name="Teichmann S."/>
            <person name="Tobari Y.N."/>
            <person name="Tomimura Y."/>
            <person name="Tsolas J.M."/>
            <person name="Valente V.L."/>
            <person name="Venter E."/>
            <person name="Venter J.C."/>
            <person name="Vicario S."/>
            <person name="Vieira F.G."/>
            <person name="Vilella A.J."/>
            <person name="Villasante A."/>
            <person name="Walenz B."/>
            <person name="Wang J."/>
            <person name="Wasserman M."/>
            <person name="Watts T."/>
            <person name="Wilson D."/>
            <person name="Wilson R.K."/>
            <person name="Wing R.A."/>
            <person name="Wolfner M.F."/>
            <person name="Wong A."/>
            <person name="Wong G.K."/>
            <person name="Wu C.I."/>
            <person name="Wu G."/>
            <person name="Yamamoto D."/>
            <person name="Yang H.P."/>
            <person name="Yang S.P."/>
            <person name="Yorke J.A."/>
            <person name="Yoshida K."/>
            <person name="Zdobnov E."/>
            <person name="Zhang P."/>
            <person name="Zhang Y."/>
            <person name="Zimin A.V."/>
            <person name="Baldwin J."/>
            <person name="Abdouelleil A."/>
            <person name="Abdulkadir J."/>
            <person name="Abebe A."/>
            <person name="Abera B."/>
            <person name="Abreu J."/>
            <person name="Acer S.C."/>
            <person name="Aftuck L."/>
            <person name="Alexander A."/>
            <person name="An P."/>
            <person name="Anderson E."/>
            <person name="Anderson S."/>
            <person name="Arachi H."/>
            <person name="Azer M."/>
            <person name="Bachantsang P."/>
            <person name="Barry A."/>
            <person name="Bayul T."/>
            <person name="Berlin A."/>
            <person name="Bessette D."/>
            <person name="Bloom T."/>
            <person name="Blye J."/>
            <person name="Boguslavskiy L."/>
            <person name="Bonnet C."/>
            <person name="Boukhgalter B."/>
            <person name="Bourzgui I."/>
            <person name="Brown A."/>
            <person name="Cahill P."/>
            <person name="Channer S."/>
            <person name="Cheshatsang Y."/>
            <person name="Chuda L."/>
            <person name="Citroen M."/>
            <person name="Collymore A."/>
            <person name="Cooke P."/>
            <person name="Costello M."/>
            <person name="D'Aco K."/>
            <person name="Daza R."/>
            <person name="De Haan G."/>
            <person name="DeGray S."/>
            <person name="DeMaso C."/>
            <person name="Dhargay N."/>
            <person name="Dooley K."/>
            <person name="Dooley E."/>
            <person name="Doricent M."/>
            <person name="Dorje P."/>
            <person name="Dorjee K."/>
            <person name="Dupes A."/>
            <person name="Elong R."/>
            <person name="Falk J."/>
            <person name="Farina A."/>
            <person name="Faro S."/>
            <person name="Ferguson D."/>
            <person name="Fisher S."/>
            <person name="Foley C.D."/>
            <person name="Franke A."/>
            <person name="Friedrich D."/>
            <person name="Gadbois L."/>
            <person name="Gearin G."/>
            <person name="Gearin C.R."/>
            <person name="Giannoukos G."/>
            <person name="Goode T."/>
            <person name="Graham J."/>
            <person name="Grandbois E."/>
            <person name="Grewal S."/>
            <person name="Gyaltsen K."/>
            <person name="Hafez N."/>
            <person name="Hagos B."/>
            <person name="Hall J."/>
            <person name="Henson C."/>
            <person name="Hollinger A."/>
            <person name="Honan T."/>
            <person name="Huard M.D."/>
            <person name="Hughes L."/>
            <person name="Hurhula B."/>
            <person name="Husby M.E."/>
            <person name="Kamat A."/>
            <person name="Kanga B."/>
            <person name="Kashin S."/>
            <person name="Khazanovich D."/>
            <person name="Kisner P."/>
            <person name="Lance K."/>
            <person name="Lara M."/>
            <person name="Lee W."/>
            <person name="Lennon N."/>
            <person name="Letendre F."/>
            <person name="LeVine R."/>
            <person name="Lipovsky A."/>
            <person name="Liu X."/>
            <person name="Liu J."/>
            <person name="Liu S."/>
            <person name="Lokyitsang T."/>
            <person name="Lokyitsang Y."/>
            <person name="Lubonja R."/>
            <person name="Lui A."/>
            <person name="MacDonald P."/>
            <person name="Magnisalis V."/>
            <person name="Maru K."/>
            <person name="Matthews C."/>
            <person name="McCusker W."/>
            <person name="McDonough S."/>
            <person name="Mehta T."/>
            <person name="Meldrim J."/>
            <person name="Meneus L."/>
            <person name="Mihai O."/>
            <person name="Mihalev A."/>
            <person name="Mihova T."/>
            <person name="Mittelman R."/>
            <person name="Mlenga V."/>
            <person name="Montmayeur A."/>
            <person name="Mulrain L."/>
            <person name="Navidi A."/>
            <person name="Naylor J."/>
            <person name="Negash T."/>
            <person name="Nguyen T."/>
            <person name="Nguyen N."/>
            <person name="Nicol R."/>
            <person name="Norbu C."/>
            <person name="Norbu N."/>
            <person name="Novod N."/>
            <person name="O'Neill B."/>
            <person name="Osman S."/>
            <person name="Markiewicz E."/>
            <person name="Oyono O.L."/>
            <person name="Patti C."/>
            <person name="Phunkhang P."/>
            <person name="Pierre F."/>
            <person name="Priest M."/>
            <person name="Raghuraman S."/>
            <person name="Rege F."/>
            <person name="Reyes R."/>
            <person name="Rise C."/>
            <person name="Rogov P."/>
            <person name="Ross K."/>
            <person name="Ryan E."/>
            <person name="Settipalli S."/>
            <person name="Shea T."/>
            <person name="Sherpa N."/>
            <person name="Shi L."/>
            <person name="Shih D."/>
            <person name="Sparrow T."/>
            <person name="Spaulding J."/>
            <person name="Stalker J."/>
            <person name="Stange-Thomann N."/>
            <person name="Stavropoulos S."/>
            <person name="Stone C."/>
            <person name="Strader C."/>
            <person name="Tesfaye S."/>
            <person name="Thomson T."/>
            <person name="Thoulutsang Y."/>
            <person name="Thoulutsang D."/>
            <person name="Topham K."/>
            <person name="Topping I."/>
            <person name="Tsamla T."/>
            <person name="Vassiliev H."/>
            <person name="Vo A."/>
            <person name="Wangchuk T."/>
            <person name="Wangdi T."/>
            <person name="Weiand M."/>
            <person name="Wilkinson J."/>
            <person name="Wilson A."/>
            <person name="Yadav S."/>
            <person name="Young G."/>
            <person name="Yu Q."/>
            <person name="Zembek L."/>
            <person name="Zhong D."/>
            <person name="Zimmer A."/>
            <person name="Zwirko Z."/>
            <person name="Jaffe D.B."/>
            <person name="Alvarez P."/>
            <person name="Brockman W."/>
            <person name="Butler J."/>
            <person name="Chin C."/>
            <person name="Gnerre S."/>
            <person name="Grabherr M."/>
            <person name="Kleber M."/>
            <person name="Mauceli E."/>
            <person name="MacCallum I."/>
        </authorList>
    </citation>
    <scope>NUCLEOTIDE SEQUENCE [LARGE SCALE GENOMIC DNA]</scope>
    <source>
        <strain evidence="15">Tucson 15287-2541.00</strain>
    </source>
</reference>
<evidence type="ECO:0000256" key="4">
    <source>
        <dbReference type="ARBA" id="ARBA00022729"/>
    </source>
</evidence>
<dbReference type="GO" id="GO:0000139">
    <property type="term" value="C:Golgi membrane"/>
    <property type="evidence" value="ECO:0007669"/>
    <property type="project" value="TreeGrafter"/>
</dbReference>
<dbReference type="EMBL" id="CH916373">
    <property type="protein sequence ID" value="EDV94397.1"/>
    <property type="molecule type" value="Genomic_DNA"/>
</dbReference>
<accession>B4JRK7</accession>
<dbReference type="FunCoup" id="B4JRK7">
    <property type="interactions" value="59"/>
</dbReference>
<dbReference type="SUPFAM" id="SSF52833">
    <property type="entry name" value="Thioredoxin-like"/>
    <property type="match status" value="1"/>
</dbReference>
<dbReference type="GO" id="GO:0006457">
    <property type="term" value="P:protein folding"/>
    <property type="evidence" value="ECO:0007669"/>
    <property type="project" value="TreeGrafter"/>
</dbReference>
<dbReference type="FunFam" id="1.20.120.310:FF:000001">
    <property type="entry name" value="Sulfhydryl oxidase"/>
    <property type="match status" value="1"/>
</dbReference>
<keyword evidence="4 11" id="KW-0732">Signal</keyword>
<dbReference type="InterPro" id="IPR036249">
    <property type="entry name" value="Thioredoxin-like_sf"/>
</dbReference>
<dbReference type="GO" id="GO:0016971">
    <property type="term" value="F:flavin-dependent sulfhydryl oxidase activity"/>
    <property type="evidence" value="ECO:0007669"/>
    <property type="project" value="InterPro"/>
</dbReference>
<dbReference type="HOGENOM" id="CLU_020182_0_0_1"/>
<dbReference type="InterPro" id="IPR039798">
    <property type="entry name" value="Sulfhydryl_oxidase"/>
</dbReference>
<dbReference type="EC" id="1.8.3.2" evidence="10"/>
<evidence type="ECO:0000313" key="14">
    <source>
        <dbReference type="EMBL" id="EDV94397.1"/>
    </source>
</evidence>
<feature type="domain" description="ERV/ALR sulfhydryl oxidase" evidence="12">
    <location>
        <begin position="408"/>
        <end position="509"/>
    </location>
</feature>
<dbReference type="Proteomes" id="UP000001070">
    <property type="component" value="Unassembled WGS sequence"/>
</dbReference>
<gene>
    <name evidence="14" type="primary">Dgri\GH20920</name>
    <name evidence="14" type="ORF">Dgri_GH20920</name>
</gene>
<dbReference type="Gene3D" id="3.40.30.10">
    <property type="entry name" value="Glutaredoxin"/>
    <property type="match status" value="1"/>
</dbReference>
<evidence type="ECO:0000256" key="7">
    <source>
        <dbReference type="ARBA" id="ARBA00023157"/>
    </source>
</evidence>
<evidence type="ECO:0000313" key="15">
    <source>
        <dbReference type="Proteomes" id="UP000001070"/>
    </source>
</evidence>
<feature type="signal peptide" evidence="11">
    <location>
        <begin position="1"/>
        <end position="23"/>
    </location>
</feature>
<evidence type="ECO:0000259" key="12">
    <source>
        <dbReference type="PROSITE" id="PS51324"/>
    </source>
</evidence>
<evidence type="ECO:0000259" key="13">
    <source>
        <dbReference type="PROSITE" id="PS51352"/>
    </source>
</evidence>
<dbReference type="Gene3D" id="1.20.120.310">
    <property type="entry name" value="ERV/ALR sulfhydryl oxidase domain"/>
    <property type="match status" value="1"/>
</dbReference>
<dbReference type="OrthoDB" id="59470at2759"/>
<organism evidence="15">
    <name type="scientific">Drosophila grimshawi</name>
    <name type="common">Hawaiian fruit fly</name>
    <name type="synonym">Idiomyia grimshawi</name>
    <dbReference type="NCBI Taxonomy" id="7222"/>
    <lineage>
        <taxon>Eukaryota</taxon>
        <taxon>Metazoa</taxon>
        <taxon>Ecdysozoa</taxon>
        <taxon>Arthropoda</taxon>
        <taxon>Hexapoda</taxon>
        <taxon>Insecta</taxon>
        <taxon>Pterygota</taxon>
        <taxon>Neoptera</taxon>
        <taxon>Endopterygota</taxon>
        <taxon>Diptera</taxon>
        <taxon>Brachycera</taxon>
        <taxon>Muscomorpha</taxon>
        <taxon>Ephydroidea</taxon>
        <taxon>Drosophilidae</taxon>
        <taxon>Drosophila</taxon>
        <taxon>Hawaiian Drosophila</taxon>
    </lineage>
</organism>
<proteinExistence type="inferred from homology"/>
<dbReference type="GO" id="GO:0005615">
    <property type="term" value="C:extracellular space"/>
    <property type="evidence" value="ECO:0007669"/>
    <property type="project" value="TreeGrafter"/>
</dbReference>
<keyword evidence="6 10" id="KW-0560">Oxidoreductase</keyword>
<dbReference type="GO" id="GO:0003756">
    <property type="term" value="F:protein disulfide isomerase activity"/>
    <property type="evidence" value="ECO:0007669"/>
    <property type="project" value="TreeGrafter"/>
</dbReference>
<dbReference type="KEGG" id="dgr:6567894"/>
<keyword evidence="8" id="KW-0325">Glycoprotein</keyword>
<dbReference type="InterPro" id="IPR040986">
    <property type="entry name" value="QSOX_FAD-bd_dom"/>
</dbReference>
<dbReference type="SMR" id="B4JRK7"/>
<dbReference type="InterPro" id="IPR036774">
    <property type="entry name" value="ERV/ALR_sulphydryl_oxid_sf"/>
</dbReference>
<comment type="catalytic activity">
    <reaction evidence="9 10">
        <text>2 R'C(R)SH + O2 = R'C(R)S-S(R)CR' + H2O2</text>
        <dbReference type="Rhea" id="RHEA:17357"/>
        <dbReference type="ChEBI" id="CHEBI:15379"/>
        <dbReference type="ChEBI" id="CHEBI:16240"/>
        <dbReference type="ChEBI" id="CHEBI:16520"/>
        <dbReference type="ChEBI" id="CHEBI:17412"/>
        <dbReference type="EC" id="1.8.3.2"/>
    </reaction>
</comment>
<comment type="cofactor">
    <cofactor evidence="1 10">
        <name>FAD</name>
        <dbReference type="ChEBI" id="CHEBI:57692"/>
    </cofactor>
</comment>
<dbReference type="OMA" id="LWRVHNF"/>
<dbReference type="PANTHER" id="PTHR22897">
    <property type="entry name" value="QUIESCIN Q6-RELATED SULFHYDRYL OXIDASE"/>
    <property type="match status" value="1"/>
</dbReference>
<dbReference type="PhylomeDB" id="B4JRK7"/>
<dbReference type="PANTHER" id="PTHR22897:SF8">
    <property type="entry name" value="SULFHYDRYL OXIDASE"/>
    <property type="match status" value="1"/>
</dbReference>
<comment type="similarity">
    <text evidence="2">Belongs to the quiescin-sulfhydryl oxidase (QSOX) family.</text>
</comment>
<evidence type="ECO:0000256" key="6">
    <source>
        <dbReference type="ARBA" id="ARBA00023002"/>
    </source>
</evidence>
<dbReference type="SUPFAM" id="SSF69000">
    <property type="entry name" value="FAD-dependent thiol oxidase"/>
    <property type="match status" value="1"/>
</dbReference>
<dbReference type="PROSITE" id="PS51324">
    <property type="entry name" value="ERV_ALR"/>
    <property type="match status" value="1"/>
</dbReference>
<evidence type="ECO:0000256" key="10">
    <source>
        <dbReference type="RuleBase" id="RU371123"/>
    </source>
</evidence>
<dbReference type="STRING" id="7222.B4JRK7"/>
<evidence type="ECO:0000256" key="2">
    <source>
        <dbReference type="ARBA" id="ARBA00006041"/>
    </source>
</evidence>
<protein>
    <recommendedName>
        <fullName evidence="10">Sulfhydryl oxidase</fullName>
        <ecNumber evidence="10">1.8.3.2</ecNumber>
    </recommendedName>
</protein>
<dbReference type="InterPro" id="IPR017905">
    <property type="entry name" value="ERV/ALR_sulphydryl_oxidase"/>
</dbReference>
<keyword evidence="5 10" id="KW-0274">FAD</keyword>
<evidence type="ECO:0000256" key="1">
    <source>
        <dbReference type="ARBA" id="ARBA00001974"/>
    </source>
</evidence>
<dbReference type="AlphaFoldDB" id="B4JRK7"/>
<name>B4JRK7_DROGR</name>
<dbReference type="Pfam" id="PF04777">
    <property type="entry name" value="Evr1_Alr"/>
    <property type="match status" value="1"/>
</dbReference>
<evidence type="ECO:0000256" key="3">
    <source>
        <dbReference type="ARBA" id="ARBA00022630"/>
    </source>
</evidence>
<dbReference type="Pfam" id="PF00085">
    <property type="entry name" value="Thioredoxin"/>
    <property type="match status" value="1"/>
</dbReference>
<keyword evidence="7" id="KW-1015">Disulfide bond</keyword>
<keyword evidence="15" id="KW-1185">Reference proteome</keyword>
<sequence length="559" mass="63343">MKLHALVVFWLLLLRCCLVPTNAALATEPSLYAPEDNVKILNNDTLEMELYSSNNCKLVQFINYFCGDCRRFAATFKQLAWKLYGWRTVLSIFVVDCAQERNVQICRDFDIQKTPTLRIFPPDFQRTEKQVGFDLDTLVPDAIFAKLAEYISKVKYTMLGQPDFKPVKATDIIQPLLQKLGCFNSSAINFTVLVYQPEGSTIGRDTILGLLIWPMVNVRILSDRRLFRYFVLSPTNSTLALMDCVGNAKALQPLNDTSASYVACVGNYIHSLGYALPLLPTNPAPNITNYLIDEEQAAILSTVLQGRSKVYRADLEQAIDQLIHIELPKVRIFKGDNMMALRQFLNVLCLFSPLNVSGKLLLQRLYEFVNGSTSGELTGMAFQAQVQLLEGMQPKVFKARRYVGCIASGPFLRGFTCSLWTLFHYFTVQASKSLILPAGFVLGTVHGFVKHFFGCRDCVQHFMGMSERRKIFSVASRDEEILWLWEAHNEVNQRLEGDITEDPKFPKVQFPTLSVCGNCQINSLHNTTWQRPQVLSFLKELYDGRNLSNYGLPTTNGYN</sequence>
<evidence type="ECO:0000256" key="11">
    <source>
        <dbReference type="SAM" id="SignalP"/>
    </source>
</evidence>
<dbReference type="InterPro" id="IPR013766">
    <property type="entry name" value="Thioredoxin_domain"/>
</dbReference>
<dbReference type="Pfam" id="PF18371">
    <property type="entry name" value="FAD_SOX"/>
    <property type="match status" value="1"/>
</dbReference>
<evidence type="ECO:0000256" key="8">
    <source>
        <dbReference type="ARBA" id="ARBA00023180"/>
    </source>
</evidence>
<dbReference type="InterPro" id="IPR042568">
    <property type="entry name" value="QSOX_FAD-bd_sf"/>
</dbReference>
<dbReference type="eggNOG" id="KOG1731">
    <property type="taxonomic scope" value="Eukaryota"/>
</dbReference>
<keyword evidence="3 10" id="KW-0285">Flavoprotein</keyword>
<dbReference type="InParanoid" id="B4JRK7"/>
<evidence type="ECO:0000256" key="5">
    <source>
        <dbReference type="ARBA" id="ARBA00022827"/>
    </source>
</evidence>
<dbReference type="PROSITE" id="PS51352">
    <property type="entry name" value="THIOREDOXIN_2"/>
    <property type="match status" value="1"/>
</dbReference>
<feature type="chain" id="PRO_5002809358" description="Sulfhydryl oxidase" evidence="11">
    <location>
        <begin position="24"/>
        <end position="559"/>
    </location>
</feature>
<evidence type="ECO:0000256" key="9">
    <source>
        <dbReference type="ARBA" id="ARBA00048864"/>
    </source>
</evidence>
<feature type="domain" description="Thioredoxin" evidence="13">
    <location>
        <begin position="27"/>
        <end position="178"/>
    </location>
</feature>